<feature type="transmembrane region" description="Helical" evidence="11">
    <location>
        <begin position="202"/>
        <end position="227"/>
    </location>
</feature>
<dbReference type="EMBL" id="DYDO01000012">
    <property type="protein sequence ID" value="DBA14922.1"/>
    <property type="molecule type" value="Genomic_DNA"/>
</dbReference>
<dbReference type="InterPro" id="IPR000276">
    <property type="entry name" value="GPCR_Rhodpsn"/>
</dbReference>
<keyword evidence="7 10" id="KW-0675">Receptor</keyword>
<keyword evidence="4 10" id="KW-0297">G-protein coupled receptor</keyword>
<evidence type="ECO:0000256" key="8">
    <source>
        <dbReference type="ARBA" id="ARBA00023224"/>
    </source>
</evidence>
<dbReference type="GO" id="GO:0007200">
    <property type="term" value="P:phospholipase C-activating G protein-coupled receptor signaling pathway"/>
    <property type="evidence" value="ECO:0007669"/>
    <property type="project" value="TreeGrafter"/>
</dbReference>
<reference evidence="13" key="1">
    <citation type="thesis" date="2020" institute="ProQuest LLC" country="789 East Eisenhower Parkway, Ann Arbor, MI, USA">
        <title>Comparative Genomics and Chromosome Evolution.</title>
        <authorList>
            <person name="Mudd A.B."/>
        </authorList>
    </citation>
    <scope>NUCLEOTIDE SEQUENCE</scope>
    <source>
        <strain evidence="13">1538</strain>
        <tissue evidence="13">Blood</tissue>
    </source>
</reference>
<feature type="domain" description="G-protein coupled receptors family 1 profile" evidence="12">
    <location>
        <begin position="34"/>
        <end position="300"/>
    </location>
</feature>
<dbReference type="GO" id="GO:0007204">
    <property type="term" value="P:positive regulation of cytosolic calcium ion concentration"/>
    <property type="evidence" value="ECO:0007669"/>
    <property type="project" value="TreeGrafter"/>
</dbReference>
<evidence type="ECO:0000256" key="11">
    <source>
        <dbReference type="SAM" id="Phobius"/>
    </source>
</evidence>
<sequence>MTDISDDPVSAVHTQPPVPTIIIMVITFLVGISGNFLVLWITGVKMKWTVNTVWFWNLAVADIVCCLFLPLSIAQLFYDEWLYSPTLCKVIPIMVHLNMFSSVFTLVAISIDRCVLVVQPVWAQNHRSLQMAWTLCVVIWMLSFLMCLPAALHRETFTDFNQTLCGYEYDFMFSDFIDSYDFNITDYFHEEYSEKLQEAHSILFTITLTRMIFGFLIPLLIISACYVRLTLKVQNIRFLKAGRKTTKVIFVIVTAFFITWAPYHVIGMILLYAHSSLLNYLNHLSVALAYFNSCINPILYVFMGKDMKSRVKRTIYGLMENAFSEEVSRSTERTRSNISQFVS</sequence>
<keyword evidence="8 10" id="KW-0807">Transducer</keyword>
<dbReference type="SUPFAM" id="SSF81321">
    <property type="entry name" value="Family A G protein-coupled receptor-like"/>
    <property type="match status" value="1"/>
</dbReference>
<keyword evidence="14" id="KW-1185">Reference proteome</keyword>
<protein>
    <recommendedName>
        <fullName evidence="12">G-protein coupled receptors family 1 profile domain-containing protein</fullName>
    </recommendedName>
</protein>
<organism evidence="13 14">
    <name type="scientific">Pyxicephalus adspersus</name>
    <name type="common">African bullfrog</name>
    <dbReference type="NCBI Taxonomy" id="30357"/>
    <lineage>
        <taxon>Eukaryota</taxon>
        <taxon>Metazoa</taxon>
        <taxon>Chordata</taxon>
        <taxon>Craniata</taxon>
        <taxon>Vertebrata</taxon>
        <taxon>Euteleostomi</taxon>
        <taxon>Amphibia</taxon>
        <taxon>Batrachia</taxon>
        <taxon>Anura</taxon>
        <taxon>Neobatrachia</taxon>
        <taxon>Ranoidea</taxon>
        <taxon>Pyxicephalidae</taxon>
        <taxon>Pyxicephalinae</taxon>
        <taxon>Pyxicephalus</taxon>
    </lineage>
</organism>
<evidence type="ECO:0000256" key="6">
    <source>
        <dbReference type="ARBA" id="ARBA00023157"/>
    </source>
</evidence>
<dbReference type="GO" id="GO:0004878">
    <property type="term" value="F:complement component C5a receptor activity"/>
    <property type="evidence" value="ECO:0007669"/>
    <property type="project" value="TreeGrafter"/>
</dbReference>
<dbReference type="FunFam" id="1.20.1070.10:FF:000034">
    <property type="entry name" value="G-protein coupled receptor 1"/>
    <property type="match status" value="1"/>
</dbReference>
<comment type="subcellular location">
    <subcellularLocation>
        <location evidence="1">Membrane</location>
        <topology evidence="1">Multi-pass membrane protein</topology>
    </subcellularLocation>
</comment>
<evidence type="ECO:0000313" key="13">
    <source>
        <dbReference type="EMBL" id="DBA14922.1"/>
    </source>
</evidence>
<feature type="transmembrane region" description="Helical" evidence="11">
    <location>
        <begin position="20"/>
        <end position="41"/>
    </location>
</feature>
<dbReference type="AlphaFoldDB" id="A0AAV2ZMK9"/>
<evidence type="ECO:0000256" key="7">
    <source>
        <dbReference type="ARBA" id="ARBA00023170"/>
    </source>
</evidence>
<comment type="caution">
    <text evidence="13">The sequence shown here is derived from an EMBL/GenBank/DDBJ whole genome shotgun (WGS) entry which is preliminary data.</text>
</comment>
<keyword evidence="6" id="KW-1015">Disulfide bond</keyword>
<keyword evidence="2 10" id="KW-0812">Transmembrane</keyword>
<evidence type="ECO:0000256" key="10">
    <source>
        <dbReference type="RuleBase" id="RU000688"/>
    </source>
</evidence>
<dbReference type="PRINTS" id="PR00237">
    <property type="entry name" value="GPCRRHODOPSN"/>
</dbReference>
<dbReference type="GO" id="GO:0005886">
    <property type="term" value="C:plasma membrane"/>
    <property type="evidence" value="ECO:0007669"/>
    <property type="project" value="TreeGrafter"/>
</dbReference>
<proteinExistence type="inferred from homology"/>
<evidence type="ECO:0000259" key="12">
    <source>
        <dbReference type="PROSITE" id="PS50262"/>
    </source>
</evidence>
<keyword evidence="5 11" id="KW-0472">Membrane</keyword>
<evidence type="ECO:0000256" key="1">
    <source>
        <dbReference type="ARBA" id="ARBA00004141"/>
    </source>
</evidence>
<dbReference type="PANTHER" id="PTHR24225:SF28">
    <property type="entry name" value="C3A ANAPHYLATOXIN CHEMOTACTIC RECEPTOR"/>
    <property type="match status" value="1"/>
</dbReference>
<dbReference type="GO" id="GO:0004930">
    <property type="term" value="F:G protein-coupled receptor activity"/>
    <property type="evidence" value="ECO:0007669"/>
    <property type="project" value="UniProtKB-KW"/>
</dbReference>
<keyword evidence="3 11" id="KW-1133">Transmembrane helix</keyword>
<comment type="similarity">
    <text evidence="10">Belongs to the G-protein coupled receptor 1 family.</text>
</comment>
<evidence type="ECO:0000256" key="5">
    <source>
        <dbReference type="ARBA" id="ARBA00023136"/>
    </source>
</evidence>
<feature type="transmembrane region" description="Helical" evidence="11">
    <location>
        <begin position="53"/>
        <end position="78"/>
    </location>
</feature>
<dbReference type="Pfam" id="PF00001">
    <property type="entry name" value="7tm_1"/>
    <property type="match status" value="2"/>
</dbReference>
<comment type="similarity">
    <text evidence="9">Belongs to the chemokine-like receptor (CMKLR) family.</text>
</comment>
<evidence type="ECO:0000256" key="2">
    <source>
        <dbReference type="ARBA" id="ARBA00022692"/>
    </source>
</evidence>
<dbReference type="PROSITE" id="PS00237">
    <property type="entry name" value="G_PROTEIN_RECEP_F1_1"/>
    <property type="match status" value="1"/>
</dbReference>
<dbReference type="PANTHER" id="PTHR24225">
    <property type="entry name" value="CHEMOTACTIC RECEPTOR"/>
    <property type="match status" value="1"/>
</dbReference>
<accession>A0AAV2ZMK9</accession>
<feature type="transmembrane region" description="Helical" evidence="11">
    <location>
        <begin position="90"/>
        <end position="111"/>
    </location>
</feature>
<evidence type="ECO:0000256" key="9">
    <source>
        <dbReference type="ARBA" id="ARBA00025736"/>
    </source>
</evidence>
<dbReference type="PROSITE" id="PS50262">
    <property type="entry name" value="G_PROTEIN_RECEP_F1_2"/>
    <property type="match status" value="1"/>
</dbReference>
<name>A0AAV2ZMK9_PYXAD</name>
<dbReference type="InterPro" id="IPR000826">
    <property type="entry name" value="Formyl_rcpt-rel"/>
</dbReference>
<gene>
    <name evidence="13" type="ORF">GDO54_004198</name>
</gene>
<dbReference type="InterPro" id="IPR017452">
    <property type="entry name" value="GPCR_Rhodpsn_7TM"/>
</dbReference>
<dbReference type="PRINTS" id="PR00526">
    <property type="entry name" value="FMETLEUPHER"/>
</dbReference>
<feature type="transmembrane region" description="Helical" evidence="11">
    <location>
        <begin position="248"/>
        <end position="272"/>
    </location>
</feature>
<dbReference type="Proteomes" id="UP001181693">
    <property type="component" value="Unassembled WGS sequence"/>
</dbReference>
<feature type="transmembrane region" description="Helical" evidence="11">
    <location>
        <begin position="132"/>
        <end position="152"/>
    </location>
</feature>
<feature type="transmembrane region" description="Helical" evidence="11">
    <location>
        <begin position="284"/>
        <end position="303"/>
    </location>
</feature>
<dbReference type="GO" id="GO:0006954">
    <property type="term" value="P:inflammatory response"/>
    <property type="evidence" value="ECO:0007669"/>
    <property type="project" value="TreeGrafter"/>
</dbReference>
<dbReference type="Gene3D" id="1.20.1070.10">
    <property type="entry name" value="Rhodopsin 7-helix transmembrane proteins"/>
    <property type="match status" value="1"/>
</dbReference>
<evidence type="ECO:0000313" key="14">
    <source>
        <dbReference type="Proteomes" id="UP001181693"/>
    </source>
</evidence>
<evidence type="ECO:0000256" key="4">
    <source>
        <dbReference type="ARBA" id="ARBA00023040"/>
    </source>
</evidence>
<evidence type="ECO:0000256" key="3">
    <source>
        <dbReference type="ARBA" id="ARBA00022989"/>
    </source>
</evidence>